<accession>F2FAF9</accession>
<dbReference type="RefSeq" id="WP_014823991.1">
    <property type="nucleotide sequence ID" value="NC_018065.1"/>
</dbReference>
<dbReference type="STRING" id="1002809.SSIL_2303"/>
<reference evidence="2" key="1">
    <citation type="submission" date="2011-04" db="EMBL/GenBank/DDBJ databases">
        <title>Genome sequence of Solibacillus silvestris StLB046.</title>
        <authorList>
            <person name="Morohoshi T."/>
            <person name="Someya N."/>
            <person name="Ikeda T."/>
        </authorList>
    </citation>
    <scope>NUCLEOTIDE SEQUENCE [LARGE SCALE GENOMIC DNA]</scope>
    <source>
        <strain evidence="2">StLB046</strain>
    </source>
</reference>
<keyword evidence="2" id="KW-1185">Reference proteome</keyword>
<organism evidence="1 2">
    <name type="scientific">Solibacillus silvestris (strain StLB046)</name>
    <name type="common">Bacillus silvestris</name>
    <dbReference type="NCBI Taxonomy" id="1002809"/>
    <lineage>
        <taxon>Bacteria</taxon>
        <taxon>Bacillati</taxon>
        <taxon>Bacillota</taxon>
        <taxon>Bacilli</taxon>
        <taxon>Bacillales</taxon>
        <taxon>Caryophanaceae</taxon>
        <taxon>Solibacillus</taxon>
    </lineage>
</organism>
<dbReference type="HOGENOM" id="CLU_2958350_0_0_9"/>
<gene>
    <name evidence="1" type="ordered locus">SSIL_2303</name>
</gene>
<sequence length="59" mass="6709">MKKVLTGFVVLLLIITASNMILKKSSNKTASVNTEAIESTVWKKQKRKKEIRAIFNKKC</sequence>
<protein>
    <submittedName>
        <fullName evidence="1">Uncharacterized protein</fullName>
    </submittedName>
</protein>
<reference evidence="1 2" key="2">
    <citation type="journal article" date="2012" name="J. Biosci. Bioeng.">
        <title>Complete genome sequence and characterization of the N-acylhomoserine lactone-degrading gene of the potato leaf-associated Solibacillus silvestris.</title>
        <authorList>
            <person name="Morohoshi T."/>
            <person name="Tominaga Y."/>
            <person name="Someya N."/>
            <person name="Ikeda T."/>
        </authorList>
    </citation>
    <scope>NUCLEOTIDE SEQUENCE [LARGE SCALE GENOMIC DNA]</scope>
    <source>
        <strain evidence="1 2">StLB046</strain>
    </source>
</reference>
<evidence type="ECO:0000313" key="1">
    <source>
        <dbReference type="EMBL" id="BAK16726.1"/>
    </source>
</evidence>
<evidence type="ECO:0000313" key="2">
    <source>
        <dbReference type="Proteomes" id="UP000006691"/>
    </source>
</evidence>
<dbReference type="Proteomes" id="UP000006691">
    <property type="component" value="Chromosome"/>
</dbReference>
<name>F2FAF9_SOLSS</name>
<dbReference type="KEGG" id="siv:SSIL_2303"/>
<dbReference type="PATRIC" id="fig|1002809.3.peg.2325"/>
<dbReference type="AlphaFoldDB" id="F2FAF9"/>
<dbReference type="EMBL" id="AP012157">
    <property type="protein sequence ID" value="BAK16726.1"/>
    <property type="molecule type" value="Genomic_DNA"/>
</dbReference>
<proteinExistence type="predicted"/>